<name>A0A8S5RTY2_9CAUD</name>
<sequence length="60" mass="7100">MTAMLHCRLDFNVDKKRFYILPSISILRDNPVYAERNFAIQFDWLAAHARVMFVKAGWIV</sequence>
<dbReference type="EMBL" id="BK055796">
    <property type="protein sequence ID" value="DAE92837.1"/>
    <property type="molecule type" value="Genomic_DNA"/>
</dbReference>
<reference evidence="1" key="1">
    <citation type="journal article" date="2021" name="Proc. Natl. Acad. Sci. U.S.A.">
        <title>A Catalog of Tens of Thousands of Viruses from Human Metagenomes Reveals Hidden Associations with Chronic Diseases.</title>
        <authorList>
            <person name="Tisza M.J."/>
            <person name="Buck C.B."/>
        </authorList>
    </citation>
    <scope>NUCLEOTIDE SEQUENCE</scope>
    <source>
        <strain evidence="1">Cttzo28</strain>
    </source>
</reference>
<proteinExistence type="predicted"/>
<accession>A0A8S5RTY2</accession>
<protein>
    <submittedName>
        <fullName evidence="1">Uncharacterized protein</fullName>
    </submittedName>
</protein>
<organism evidence="1">
    <name type="scientific">Ackermannviridae sp</name>
    <dbReference type="NCBI Taxonomy" id="2831612"/>
    <lineage>
        <taxon>Viruses</taxon>
        <taxon>Duplodnaviria</taxon>
        <taxon>Heunggongvirae</taxon>
        <taxon>Uroviricota</taxon>
        <taxon>Caudoviricetes</taxon>
        <taxon>Pantevenvirales</taxon>
        <taxon>Ackermannviridae</taxon>
    </lineage>
</organism>
<evidence type="ECO:0000313" key="1">
    <source>
        <dbReference type="EMBL" id="DAE92837.1"/>
    </source>
</evidence>